<dbReference type="Proteomes" id="UP001054945">
    <property type="component" value="Unassembled WGS sequence"/>
</dbReference>
<evidence type="ECO:0000313" key="1">
    <source>
        <dbReference type="EMBL" id="GIY94880.1"/>
    </source>
</evidence>
<proteinExistence type="predicted"/>
<dbReference type="EMBL" id="BPLR01000446">
    <property type="protein sequence ID" value="GIY94880.1"/>
    <property type="molecule type" value="Genomic_DNA"/>
</dbReference>
<comment type="caution">
    <text evidence="1">The sequence shown here is derived from an EMBL/GenBank/DDBJ whole genome shotgun (WGS) entry which is preliminary data.</text>
</comment>
<sequence length="180" mass="21540">MRVDDTEAYIFQYLEERADIIEDIIDYRCDQFRLVQHSVFEHASIDPKKLTIYGCIARVSAIAKLLERLEISRKGSENLWALCIKLEESAFKYQHPTLLDALDMDMKLKIKSFSDSVKREILDVYSYKLRLQVNIDAFMYYNNICDEQYMMIFNVNYFKPTKFFMLEKYLPLSFRVINNF</sequence>
<reference evidence="1 2" key="1">
    <citation type="submission" date="2021-06" db="EMBL/GenBank/DDBJ databases">
        <title>Caerostris extrusa draft genome.</title>
        <authorList>
            <person name="Kono N."/>
            <person name="Arakawa K."/>
        </authorList>
    </citation>
    <scope>NUCLEOTIDE SEQUENCE [LARGE SCALE GENOMIC DNA]</scope>
</reference>
<evidence type="ECO:0000313" key="2">
    <source>
        <dbReference type="Proteomes" id="UP001054945"/>
    </source>
</evidence>
<name>A0AAV4XKZ6_CAEEX</name>
<protein>
    <submittedName>
        <fullName evidence="1">Uncharacterized protein</fullName>
    </submittedName>
</protein>
<keyword evidence="2" id="KW-1185">Reference proteome</keyword>
<dbReference type="AlphaFoldDB" id="A0AAV4XKZ6"/>
<organism evidence="1 2">
    <name type="scientific">Caerostris extrusa</name>
    <name type="common">Bark spider</name>
    <name type="synonym">Caerostris bankana</name>
    <dbReference type="NCBI Taxonomy" id="172846"/>
    <lineage>
        <taxon>Eukaryota</taxon>
        <taxon>Metazoa</taxon>
        <taxon>Ecdysozoa</taxon>
        <taxon>Arthropoda</taxon>
        <taxon>Chelicerata</taxon>
        <taxon>Arachnida</taxon>
        <taxon>Araneae</taxon>
        <taxon>Araneomorphae</taxon>
        <taxon>Entelegynae</taxon>
        <taxon>Araneoidea</taxon>
        <taxon>Araneidae</taxon>
        <taxon>Caerostris</taxon>
    </lineage>
</organism>
<accession>A0AAV4XKZ6</accession>
<gene>
    <name evidence="1" type="ORF">CEXT_612531</name>
</gene>